<dbReference type="EMBL" id="ML995490">
    <property type="protein sequence ID" value="KAF2140358.1"/>
    <property type="molecule type" value="Genomic_DNA"/>
</dbReference>
<protein>
    <submittedName>
        <fullName evidence="2">Uncharacterized protein</fullName>
    </submittedName>
</protein>
<proteinExistence type="predicted"/>
<evidence type="ECO:0000313" key="3">
    <source>
        <dbReference type="Proteomes" id="UP000799438"/>
    </source>
</evidence>
<dbReference type="RefSeq" id="XP_033396071.1">
    <property type="nucleotide sequence ID" value="XM_033546826.1"/>
</dbReference>
<dbReference type="GeneID" id="54304333"/>
<feature type="region of interest" description="Disordered" evidence="1">
    <location>
        <begin position="50"/>
        <end position="86"/>
    </location>
</feature>
<name>A0A6A6B9W1_9PEZI</name>
<keyword evidence="3" id="KW-1185">Reference proteome</keyword>
<gene>
    <name evidence="2" type="ORF">K452DRAFT_54640</name>
</gene>
<feature type="compositionally biased region" description="Basic residues" evidence="1">
    <location>
        <begin position="15"/>
        <end position="35"/>
    </location>
</feature>
<reference evidence="2" key="1">
    <citation type="journal article" date="2020" name="Stud. Mycol.">
        <title>101 Dothideomycetes genomes: a test case for predicting lifestyles and emergence of pathogens.</title>
        <authorList>
            <person name="Haridas S."/>
            <person name="Albert R."/>
            <person name="Binder M."/>
            <person name="Bloem J."/>
            <person name="Labutti K."/>
            <person name="Salamov A."/>
            <person name="Andreopoulos B."/>
            <person name="Baker S."/>
            <person name="Barry K."/>
            <person name="Bills G."/>
            <person name="Bluhm B."/>
            <person name="Cannon C."/>
            <person name="Castanera R."/>
            <person name="Culley D."/>
            <person name="Daum C."/>
            <person name="Ezra D."/>
            <person name="Gonzalez J."/>
            <person name="Henrissat B."/>
            <person name="Kuo A."/>
            <person name="Liang C."/>
            <person name="Lipzen A."/>
            <person name="Lutzoni F."/>
            <person name="Magnuson J."/>
            <person name="Mondo S."/>
            <person name="Nolan M."/>
            <person name="Ohm R."/>
            <person name="Pangilinan J."/>
            <person name="Park H.-J."/>
            <person name="Ramirez L."/>
            <person name="Alfaro M."/>
            <person name="Sun H."/>
            <person name="Tritt A."/>
            <person name="Yoshinaga Y."/>
            <person name="Zwiers L.-H."/>
            <person name="Turgeon B."/>
            <person name="Goodwin S."/>
            <person name="Spatafora J."/>
            <person name="Crous P."/>
            <person name="Grigoriev I."/>
        </authorList>
    </citation>
    <scope>NUCLEOTIDE SEQUENCE</scope>
    <source>
        <strain evidence="2">CBS 121167</strain>
    </source>
</reference>
<sequence length="204" mass="22556">MQQRECFLQAARRYESRRHRQPRIRGTHKAIHRQAKSAIRERILKQTVARPCKHPPPPPPPTCHQHDSKPSYSNPPTPPTSRRPPLRLQKPILRTIEAGTAAPPPSNSRPSPSCWPPPPSHFALLPLLLLPRAVPSRSPSAYSARLAAYSACETGRLRGCGADGVLAGGRKKMADRTAWLIDGGRMDRCSVVGRKESKSSATRI</sequence>
<accession>A0A6A6B9W1</accession>
<evidence type="ECO:0000313" key="2">
    <source>
        <dbReference type="EMBL" id="KAF2140358.1"/>
    </source>
</evidence>
<organism evidence="2 3">
    <name type="scientific">Aplosporella prunicola CBS 121167</name>
    <dbReference type="NCBI Taxonomy" id="1176127"/>
    <lineage>
        <taxon>Eukaryota</taxon>
        <taxon>Fungi</taxon>
        <taxon>Dikarya</taxon>
        <taxon>Ascomycota</taxon>
        <taxon>Pezizomycotina</taxon>
        <taxon>Dothideomycetes</taxon>
        <taxon>Dothideomycetes incertae sedis</taxon>
        <taxon>Botryosphaeriales</taxon>
        <taxon>Aplosporellaceae</taxon>
        <taxon>Aplosporella</taxon>
    </lineage>
</organism>
<dbReference type="Proteomes" id="UP000799438">
    <property type="component" value="Unassembled WGS sequence"/>
</dbReference>
<feature type="compositionally biased region" description="Pro residues" evidence="1">
    <location>
        <begin position="73"/>
        <end position="82"/>
    </location>
</feature>
<feature type="region of interest" description="Disordered" evidence="1">
    <location>
        <begin position="12"/>
        <end position="35"/>
    </location>
</feature>
<dbReference type="AlphaFoldDB" id="A0A6A6B9W1"/>
<evidence type="ECO:0000256" key="1">
    <source>
        <dbReference type="SAM" id="MobiDB-lite"/>
    </source>
</evidence>